<evidence type="ECO:0000313" key="2">
    <source>
        <dbReference type="Proteomes" id="UP001157418"/>
    </source>
</evidence>
<evidence type="ECO:0000313" key="1">
    <source>
        <dbReference type="EMBL" id="CAH1442173.1"/>
    </source>
</evidence>
<accession>A0AAU9NWS0</accession>
<proteinExistence type="predicted"/>
<dbReference type="Proteomes" id="UP001157418">
    <property type="component" value="Unassembled WGS sequence"/>
</dbReference>
<dbReference type="AlphaFoldDB" id="A0AAU9NWS0"/>
<organism evidence="1 2">
    <name type="scientific">Lactuca virosa</name>
    <dbReference type="NCBI Taxonomy" id="75947"/>
    <lineage>
        <taxon>Eukaryota</taxon>
        <taxon>Viridiplantae</taxon>
        <taxon>Streptophyta</taxon>
        <taxon>Embryophyta</taxon>
        <taxon>Tracheophyta</taxon>
        <taxon>Spermatophyta</taxon>
        <taxon>Magnoliopsida</taxon>
        <taxon>eudicotyledons</taxon>
        <taxon>Gunneridae</taxon>
        <taxon>Pentapetalae</taxon>
        <taxon>asterids</taxon>
        <taxon>campanulids</taxon>
        <taxon>Asterales</taxon>
        <taxon>Asteraceae</taxon>
        <taxon>Cichorioideae</taxon>
        <taxon>Cichorieae</taxon>
        <taxon>Lactucinae</taxon>
        <taxon>Lactuca</taxon>
    </lineage>
</organism>
<dbReference type="EMBL" id="CAKMRJ010005412">
    <property type="protein sequence ID" value="CAH1442173.1"/>
    <property type="molecule type" value="Genomic_DNA"/>
</dbReference>
<reference evidence="1 2" key="1">
    <citation type="submission" date="2022-01" db="EMBL/GenBank/DDBJ databases">
        <authorList>
            <person name="Xiong W."/>
            <person name="Schranz E."/>
        </authorList>
    </citation>
    <scope>NUCLEOTIDE SEQUENCE [LARGE SCALE GENOMIC DNA]</scope>
</reference>
<keyword evidence="2" id="KW-1185">Reference proteome</keyword>
<sequence length="93" mass="10736">MIMDWIKLKKNQMRNIGLLLFENAIENQRKRSNWKKEAIHMKMAWYNLRVWYTCDLPPSSFGAHVHATIVCTSSVPSPPTQGTYVAAHGIYIS</sequence>
<protein>
    <submittedName>
        <fullName evidence="1">Uncharacterized protein</fullName>
    </submittedName>
</protein>
<comment type="caution">
    <text evidence="1">The sequence shown here is derived from an EMBL/GenBank/DDBJ whole genome shotgun (WGS) entry which is preliminary data.</text>
</comment>
<gene>
    <name evidence="1" type="ORF">LVIROSA_LOCUS28181</name>
</gene>
<name>A0AAU9NWS0_9ASTR</name>